<evidence type="ECO:0000259" key="1">
    <source>
        <dbReference type="Pfam" id="PF00534"/>
    </source>
</evidence>
<comment type="caution">
    <text evidence="3">The sequence shown here is derived from an EMBL/GenBank/DDBJ whole genome shotgun (WGS) entry which is preliminary data.</text>
</comment>
<dbReference type="InterPro" id="IPR001296">
    <property type="entry name" value="Glyco_trans_1"/>
</dbReference>
<dbReference type="PATRIC" id="fig|85874.4.peg.1223"/>
<feature type="domain" description="Glycosyl transferase family 1" evidence="1">
    <location>
        <begin position="174"/>
        <end position="351"/>
    </location>
</feature>
<reference evidence="4" key="1">
    <citation type="journal article" date="2015" name="MBio">
        <title>Genome-Resolved Metagenomic Analysis Reveals Roles for Candidate Phyla and Other Microbial Community Members in Biogeochemical Transformations in Oil Reservoirs.</title>
        <authorList>
            <person name="Hu P."/>
            <person name="Tom L."/>
            <person name="Singh A."/>
            <person name="Thomas B.C."/>
            <person name="Baker B.J."/>
            <person name="Piceno Y.M."/>
            <person name="Andersen G.L."/>
            <person name="Banfield J.F."/>
        </authorList>
    </citation>
    <scope>NUCLEOTIDE SEQUENCE [LARGE SCALE GENOMIC DNA]</scope>
</reference>
<dbReference type="EMBL" id="LGFO01000012">
    <property type="protein sequence ID" value="KUK37090.1"/>
    <property type="molecule type" value="Genomic_DNA"/>
</dbReference>
<dbReference type="CDD" id="cd03822">
    <property type="entry name" value="GT4_mannosyltransferase-like"/>
    <property type="match status" value="1"/>
</dbReference>
<dbReference type="AlphaFoldDB" id="A0A117LBM6"/>
<evidence type="ECO:0000313" key="4">
    <source>
        <dbReference type="Proteomes" id="UP000053326"/>
    </source>
</evidence>
<proteinExistence type="predicted"/>
<gene>
    <name evidence="3" type="ORF">XD66_0206</name>
</gene>
<dbReference type="Gene3D" id="3.40.50.2000">
    <property type="entry name" value="Glycogen Phosphorylase B"/>
    <property type="match status" value="2"/>
</dbReference>
<name>A0A117LBM6_9THEO</name>
<protein>
    <submittedName>
        <fullName evidence="3">Glycosyl transferase</fullName>
    </submittedName>
</protein>
<dbReference type="PANTHER" id="PTHR12526">
    <property type="entry name" value="GLYCOSYLTRANSFERASE"/>
    <property type="match status" value="1"/>
</dbReference>
<dbReference type="PANTHER" id="PTHR12526:SF572">
    <property type="entry name" value="BLL5144 PROTEIN"/>
    <property type="match status" value="1"/>
</dbReference>
<dbReference type="GO" id="GO:0016757">
    <property type="term" value="F:glycosyltransferase activity"/>
    <property type="evidence" value="ECO:0007669"/>
    <property type="project" value="InterPro"/>
</dbReference>
<dbReference type="Proteomes" id="UP000053326">
    <property type="component" value="Unassembled WGS sequence"/>
</dbReference>
<evidence type="ECO:0000313" key="3">
    <source>
        <dbReference type="EMBL" id="KUK37090.1"/>
    </source>
</evidence>
<dbReference type="Pfam" id="PF13439">
    <property type="entry name" value="Glyco_transf_4"/>
    <property type="match status" value="1"/>
</dbReference>
<accession>A0A117LBM6</accession>
<feature type="domain" description="Glycosyltransferase subfamily 4-like N-terminal" evidence="2">
    <location>
        <begin position="15"/>
        <end position="166"/>
    </location>
</feature>
<organism evidence="3 4">
    <name type="scientific">Thermacetogenium phaeum</name>
    <dbReference type="NCBI Taxonomy" id="85874"/>
    <lineage>
        <taxon>Bacteria</taxon>
        <taxon>Bacillati</taxon>
        <taxon>Bacillota</taxon>
        <taxon>Clostridia</taxon>
        <taxon>Thermoanaerobacterales</taxon>
        <taxon>Thermoanaerobacteraceae</taxon>
        <taxon>Thermacetogenium</taxon>
    </lineage>
</organism>
<evidence type="ECO:0000259" key="2">
    <source>
        <dbReference type="Pfam" id="PF13439"/>
    </source>
</evidence>
<dbReference type="InterPro" id="IPR028098">
    <property type="entry name" value="Glyco_trans_4-like_N"/>
</dbReference>
<dbReference type="SUPFAM" id="SSF53756">
    <property type="entry name" value="UDP-Glycosyltransferase/glycogen phosphorylase"/>
    <property type="match status" value="1"/>
</dbReference>
<dbReference type="Pfam" id="PF00534">
    <property type="entry name" value="Glycos_transf_1"/>
    <property type="match status" value="1"/>
</dbReference>
<sequence>MNFLNVGTYPPRQCGIASFSRDLRDNLVSAGHSVWIAAISDEDTYAYPPEVRWVIRQECREDYIRAAGQASILPHLQAVIIQHEYGIYGGADGGYILDFLSVLDKPYLLVTHTVLPQPGPNQKMVLRLLAQKAAAVICMSERSAHLLERVYSVDREKVAIIPHGVPVFQPKEKEELKRSYGCSRRRVITTFGLIGPSKGLENGILAVKRLVDRHPDLLYIIAGRTHPVLQRRDGESYREKLLGLVADLGLQDHVRFVNRFLDVEELGDYLYLTDVYLSPYPNRDQAVSGTLAYALGCGRAIVSTPYEYALGVLKKNRCGLVAPDASPEALSRLLDQVLSRPELQRSLEIRASRLGEEIKWPRVAARYADVARQTCRRPARAFAGEKVIPGELAAAVEKKGLWRW</sequence>
<keyword evidence="3" id="KW-0808">Transferase</keyword>